<organism evidence="2 3">
    <name type="scientific">Bacteroides graminisolvens DSM 19988 = JCM 15093</name>
    <dbReference type="NCBI Taxonomy" id="1121097"/>
    <lineage>
        <taxon>Bacteria</taxon>
        <taxon>Pseudomonadati</taxon>
        <taxon>Bacteroidota</taxon>
        <taxon>Bacteroidia</taxon>
        <taxon>Bacteroidales</taxon>
        <taxon>Bacteroidaceae</taxon>
        <taxon>Bacteroides</taxon>
    </lineage>
</organism>
<name>A0A069D113_9BACE</name>
<comment type="caution">
    <text evidence="2">The sequence shown here is derived from an EMBL/GenBank/DDBJ whole genome shotgun (WGS) entry which is preliminary data.</text>
</comment>
<dbReference type="Proteomes" id="UP000027601">
    <property type="component" value="Unassembled WGS sequence"/>
</dbReference>
<feature type="compositionally biased region" description="Basic and acidic residues" evidence="1">
    <location>
        <begin position="30"/>
        <end position="45"/>
    </location>
</feature>
<dbReference type="STRING" id="1121097.GCA_000428125_01992"/>
<accession>A0A069D113</accession>
<evidence type="ECO:0000313" key="2">
    <source>
        <dbReference type="EMBL" id="GAK36558.1"/>
    </source>
</evidence>
<evidence type="ECO:0000313" key="3">
    <source>
        <dbReference type="Proteomes" id="UP000027601"/>
    </source>
</evidence>
<protein>
    <submittedName>
        <fullName evidence="2">Uncharacterized protein</fullName>
    </submittedName>
</protein>
<dbReference type="EMBL" id="BAJS01000008">
    <property type="protein sequence ID" value="GAK36558.1"/>
    <property type="molecule type" value="Genomic_DNA"/>
</dbReference>
<dbReference type="eggNOG" id="ENOG5032FEN">
    <property type="taxonomic scope" value="Bacteria"/>
</dbReference>
<feature type="region of interest" description="Disordered" evidence="1">
    <location>
        <begin position="21"/>
        <end position="76"/>
    </location>
</feature>
<gene>
    <name evidence="2" type="ORF">JCM15093_1729</name>
</gene>
<keyword evidence="3" id="KW-1185">Reference proteome</keyword>
<reference evidence="2 3" key="1">
    <citation type="journal article" date="2015" name="Microbes Environ.">
        <title>Distribution and evolution of nitrogen fixation genes in the phylum bacteroidetes.</title>
        <authorList>
            <person name="Inoue J."/>
            <person name="Oshima K."/>
            <person name="Suda W."/>
            <person name="Sakamoto M."/>
            <person name="Iino T."/>
            <person name="Noda S."/>
            <person name="Hongoh Y."/>
            <person name="Hattori M."/>
            <person name="Ohkuma M."/>
        </authorList>
    </citation>
    <scope>NUCLEOTIDE SEQUENCE [LARGE SCALE GENOMIC DNA]</scope>
    <source>
        <strain evidence="2 3">JCM 15093</strain>
    </source>
</reference>
<evidence type="ECO:0000256" key="1">
    <source>
        <dbReference type="SAM" id="MobiDB-lite"/>
    </source>
</evidence>
<proteinExistence type="predicted"/>
<sequence>MKRVNIQSDVESRRNIATAIPNALVTKPEIVTESRNTQEDGKTEEVQGGENHAPTQTESDTPSKRGRKTKGDTEKV</sequence>
<dbReference type="AlphaFoldDB" id="A0A069D113"/>